<keyword evidence="4 5" id="KW-0472">Membrane</keyword>
<dbReference type="Pfam" id="PF00892">
    <property type="entry name" value="EamA"/>
    <property type="match status" value="2"/>
</dbReference>
<feature type="transmembrane region" description="Helical" evidence="5">
    <location>
        <begin position="172"/>
        <end position="191"/>
    </location>
</feature>
<feature type="transmembrane region" description="Helical" evidence="5">
    <location>
        <begin position="60"/>
        <end position="84"/>
    </location>
</feature>
<feature type="transmembrane region" description="Helical" evidence="5">
    <location>
        <begin position="211"/>
        <end position="230"/>
    </location>
</feature>
<evidence type="ECO:0000256" key="1">
    <source>
        <dbReference type="ARBA" id="ARBA00004141"/>
    </source>
</evidence>
<evidence type="ECO:0000256" key="3">
    <source>
        <dbReference type="ARBA" id="ARBA00022989"/>
    </source>
</evidence>
<dbReference type="SUPFAM" id="SSF103481">
    <property type="entry name" value="Multidrug resistance efflux transporter EmrE"/>
    <property type="match status" value="2"/>
</dbReference>
<sequence>MVLKDIFLAVLVTFLWGTNFVAIKLSLVSFPPFLQLALRFIFACFPLIFFVKKPNCSKSLIFKFSLLIWICQLSGIAFGLYLGMPAGLCSLLMQTQTIFTVLLSSIFFYYKPKKLELVGIILAFAGVSMIALHGRGQFSWITFILILFASLSVAMGNLLFKGQNQKINMLSLIIWSCLIPPIPMFFTSFIVDGWEAICIACLTFKWSSLLAIIYSSFFATIVATTSYTYLLEKYEPARIVPFTMLTPIFGALASTIILDEKLTQECFIAATFIMVGLLINQLSKRIPRQEIFIKGVEDPLKQAA</sequence>
<feature type="transmembrane region" description="Helical" evidence="5">
    <location>
        <begin position="237"/>
        <end position="256"/>
    </location>
</feature>
<reference evidence="7" key="1">
    <citation type="submission" date="2021-02" db="EMBL/GenBank/DDBJ databases">
        <title>Thiocyanate and organic carbon inputs drive convergent selection for specific autotrophic Afipia and Thiobacillus strains within complex microbiomes.</title>
        <authorList>
            <person name="Huddy R.J."/>
            <person name="Sachdeva R."/>
            <person name="Kadzinga F."/>
            <person name="Kantor R.S."/>
            <person name="Harrison S.T.L."/>
            <person name="Banfield J.F."/>
        </authorList>
    </citation>
    <scope>NUCLEOTIDE SEQUENCE</scope>
    <source>
        <strain evidence="7">SCN18_10_11_15_R4_P_38_20</strain>
    </source>
</reference>
<comment type="caution">
    <text evidence="7">The sequence shown here is derived from an EMBL/GenBank/DDBJ whole genome shotgun (WGS) entry which is preliminary data.</text>
</comment>
<name>A0A8J7TU95_9PROT</name>
<feature type="transmembrane region" description="Helical" evidence="5">
    <location>
        <begin position="90"/>
        <end position="110"/>
    </location>
</feature>
<dbReference type="PANTHER" id="PTHR32322:SF9">
    <property type="entry name" value="AMINO-ACID METABOLITE EFFLUX PUMP-RELATED"/>
    <property type="match status" value="1"/>
</dbReference>
<feature type="transmembrane region" description="Helical" evidence="5">
    <location>
        <begin position="32"/>
        <end position="51"/>
    </location>
</feature>
<dbReference type="EMBL" id="JAFKGL010000014">
    <property type="protein sequence ID" value="MBN9412942.1"/>
    <property type="molecule type" value="Genomic_DNA"/>
</dbReference>
<dbReference type="AlphaFoldDB" id="A0A8J7TU95"/>
<evidence type="ECO:0000313" key="7">
    <source>
        <dbReference type="EMBL" id="MBN9412942.1"/>
    </source>
</evidence>
<dbReference type="InterPro" id="IPR000620">
    <property type="entry name" value="EamA_dom"/>
</dbReference>
<proteinExistence type="predicted"/>
<keyword evidence="3 5" id="KW-1133">Transmembrane helix</keyword>
<evidence type="ECO:0000313" key="8">
    <source>
        <dbReference type="Proteomes" id="UP000664414"/>
    </source>
</evidence>
<evidence type="ECO:0000256" key="2">
    <source>
        <dbReference type="ARBA" id="ARBA00022692"/>
    </source>
</evidence>
<comment type="subcellular location">
    <subcellularLocation>
        <location evidence="1">Membrane</location>
        <topology evidence="1">Multi-pass membrane protein</topology>
    </subcellularLocation>
</comment>
<gene>
    <name evidence="7" type="ORF">J0H12_03320</name>
</gene>
<dbReference type="Proteomes" id="UP000664414">
    <property type="component" value="Unassembled WGS sequence"/>
</dbReference>
<feature type="transmembrane region" description="Helical" evidence="5">
    <location>
        <begin position="140"/>
        <end position="160"/>
    </location>
</feature>
<dbReference type="InterPro" id="IPR050638">
    <property type="entry name" value="AA-Vitamin_Transporters"/>
</dbReference>
<evidence type="ECO:0000259" key="6">
    <source>
        <dbReference type="Pfam" id="PF00892"/>
    </source>
</evidence>
<accession>A0A8J7TU95</accession>
<feature type="transmembrane region" description="Helical" evidence="5">
    <location>
        <begin position="117"/>
        <end position="134"/>
    </location>
</feature>
<protein>
    <submittedName>
        <fullName evidence="7">EamA family transporter</fullName>
    </submittedName>
</protein>
<dbReference type="PANTHER" id="PTHR32322">
    <property type="entry name" value="INNER MEMBRANE TRANSPORTER"/>
    <property type="match status" value="1"/>
</dbReference>
<keyword evidence="2 5" id="KW-0812">Transmembrane</keyword>
<feature type="domain" description="EamA" evidence="6">
    <location>
        <begin position="6"/>
        <end position="131"/>
    </location>
</feature>
<dbReference type="GO" id="GO:0016020">
    <property type="term" value="C:membrane"/>
    <property type="evidence" value="ECO:0007669"/>
    <property type="project" value="UniProtKB-SubCell"/>
</dbReference>
<evidence type="ECO:0000256" key="5">
    <source>
        <dbReference type="SAM" id="Phobius"/>
    </source>
</evidence>
<organism evidence="7 8">
    <name type="scientific">Candidatus Paracaedimonas acanthamoebae</name>
    <dbReference type="NCBI Taxonomy" id="244581"/>
    <lineage>
        <taxon>Bacteria</taxon>
        <taxon>Pseudomonadati</taxon>
        <taxon>Pseudomonadota</taxon>
        <taxon>Alphaproteobacteria</taxon>
        <taxon>Holosporales</taxon>
        <taxon>Caedimonadaceae</taxon>
        <taxon>Candidatus Paracaedimonas</taxon>
    </lineage>
</organism>
<feature type="domain" description="EamA" evidence="6">
    <location>
        <begin position="142"/>
        <end position="279"/>
    </location>
</feature>
<evidence type="ECO:0000256" key="4">
    <source>
        <dbReference type="ARBA" id="ARBA00023136"/>
    </source>
</evidence>
<feature type="transmembrane region" description="Helical" evidence="5">
    <location>
        <begin position="262"/>
        <end position="279"/>
    </location>
</feature>
<dbReference type="InterPro" id="IPR037185">
    <property type="entry name" value="EmrE-like"/>
</dbReference>